<evidence type="ECO:0008006" key="3">
    <source>
        <dbReference type="Google" id="ProtNLM"/>
    </source>
</evidence>
<evidence type="ECO:0000313" key="2">
    <source>
        <dbReference type="Proteomes" id="UP000289738"/>
    </source>
</evidence>
<dbReference type="Proteomes" id="UP000289738">
    <property type="component" value="Chromosome B01"/>
</dbReference>
<dbReference type="InterPro" id="IPR036047">
    <property type="entry name" value="F-box-like_dom_sf"/>
</dbReference>
<evidence type="ECO:0000313" key="1">
    <source>
        <dbReference type="EMBL" id="RYR29125.1"/>
    </source>
</evidence>
<dbReference type="SUPFAM" id="SSF81383">
    <property type="entry name" value="F-box domain"/>
    <property type="match status" value="1"/>
</dbReference>
<sequence length="182" mass="20241">MFLIIGVVVGVSVMFVAARLAVGFVPARVAICSSLLAFEASDFLSSRFQFSCHLPIFEIHEKIMSLRDIIDLSLCNSSASLREIVLKTLEDLQKIYLAIIPKKEVAKIKDKSTDQVFSMLDTSRLYHAAATCKLFRNWAKYPFCYSHIDLRTPVPKVNDALVATIIHRAGKALRCPSAFSTG</sequence>
<dbReference type="InterPro" id="IPR032675">
    <property type="entry name" value="LRR_dom_sf"/>
</dbReference>
<accession>A0A445ART5</accession>
<dbReference type="Gene3D" id="3.80.10.10">
    <property type="entry name" value="Ribonuclease Inhibitor"/>
    <property type="match status" value="1"/>
</dbReference>
<dbReference type="AlphaFoldDB" id="A0A445ART5"/>
<protein>
    <recommendedName>
        <fullName evidence="3">F-box domain-containing protein</fullName>
    </recommendedName>
</protein>
<organism evidence="1 2">
    <name type="scientific">Arachis hypogaea</name>
    <name type="common">Peanut</name>
    <dbReference type="NCBI Taxonomy" id="3818"/>
    <lineage>
        <taxon>Eukaryota</taxon>
        <taxon>Viridiplantae</taxon>
        <taxon>Streptophyta</taxon>
        <taxon>Embryophyta</taxon>
        <taxon>Tracheophyta</taxon>
        <taxon>Spermatophyta</taxon>
        <taxon>Magnoliopsida</taxon>
        <taxon>eudicotyledons</taxon>
        <taxon>Gunneridae</taxon>
        <taxon>Pentapetalae</taxon>
        <taxon>rosids</taxon>
        <taxon>fabids</taxon>
        <taxon>Fabales</taxon>
        <taxon>Fabaceae</taxon>
        <taxon>Papilionoideae</taxon>
        <taxon>50 kb inversion clade</taxon>
        <taxon>dalbergioids sensu lato</taxon>
        <taxon>Dalbergieae</taxon>
        <taxon>Pterocarpus clade</taxon>
        <taxon>Arachis</taxon>
    </lineage>
</organism>
<comment type="caution">
    <text evidence="1">The sequence shown here is derived from an EMBL/GenBank/DDBJ whole genome shotgun (WGS) entry which is preliminary data.</text>
</comment>
<proteinExistence type="predicted"/>
<keyword evidence="2" id="KW-1185">Reference proteome</keyword>
<dbReference type="EMBL" id="SDMP01000011">
    <property type="protein sequence ID" value="RYR29125.1"/>
    <property type="molecule type" value="Genomic_DNA"/>
</dbReference>
<name>A0A445ART5_ARAHY</name>
<gene>
    <name evidence="1" type="ORF">Ahy_B01g053436</name>
</gene>
<reference evidence="1 2" key="1">
    <citation type="submission" date="2019-01" db="EMBL/GenBank/DDBJ databases">
        <title>Sequencing of cultivated peanut Arachis hypogaea provides insights into genome evolution and oil improvement.</title>
        <authorList>
            <person name="Chen X."/>
        </authorList>
    </citation>
    <scope>NUCLEOTIDE SEQUENCE [LARGE SCALE GENOMIC DNA]</scope>
    <source>
        <strain evidence="2">cv. Fuhuasheng</strain>
        <tissue evidence="1">Leaves</tissue>
    </source>
</reference>